<dbReference type="Gene3D" id="3.40.50.2020">
    <property type="match status" value="1"/>
</dbReference>
<dbReference type="CDD" id="cd06223">
    <property type="entry name" value="PRTases_typeI"/>
    <property type="match status" value="1"/>
</dbReference>
<dbReference type="InterPro" id="IPR051910">
    <property type="entry name" value="ComF/GntX_DNA_util-trans"/>
</dbReference>
<name>A0A6J6ACH4_9ZZZZ</name>
<dbReference type="SUPFAM" id="SSF53271">
    <property type="entry name" value="PRTase-like"/>
    <property type="match status" value="1"/>
</dbReference>
<dbReference type="InterPro" id="IPR029057">
    <property type="entry name" value="PRTase-like"/>
</dbReference>
<dbReference type="PANTHER" id="PTHR47505:SF1">
    <property type="entry name" value="DNA UTILIZATION PROTEIN YHGH"/>
    <property type="match status" value="1"/>
</dbReference>
<proteinExistence type="inferred from homology"/>
<dbReference type="Pfam" id="PF00156">
    <property type="entry name" value="Pribosyltran"/>
    <property type="match status" value="1"/>
</dbReference>
<dbReference type="EMBL" id="CAESPC010000003">
    <property type="protein sequence ID" value="CAB4366467.1"/>
    <property type="molecule type" value="Genomic_DNA"/>
</dbReference>
<evidence type="ECO:0000313" key="3">
    <source>
        <dbReference type="EMBL" id="CAB4366467.1"/>
    </source>
</evidence>
<dbReference type="PANTHER" id="PTHR47505">
    <property type="entry name" value="DNA UTILIZATION PROTEIN YHGH"/>
    <property type="match status" value="1"/>
</dbReference>
<evidence type="ECO:0000259" key="2">
    <source>
        <dbReference type="Pfam" id="PF00156"/>
    </source>
</evidence>
<organism evidence="3">
    <name type="scientific">freshwater metagenome</name>
    <dbReference type="NCBI Taxonomy" id="449393"/>
    <lineage>
        <taxon>unclassified sequences</taxon>
        <taxon>metagenomes</taxon>
        <taxon>ecological metagenomes</taxon>
    </lineage>
</organism>
<dbReference type="AlphaFoldDB" id="A0A6J6ACH4"/>
<evidence type="ECO:0000256" key="1">
    <source>
        <dbReference type="ARBA" id="ARBA00008007"/>
    </source>
</evidence>
<gene>
    <name evidence="3" type="ORF">UFOPK4180_00055</name>
</gene>
<sequence>MKSLRALQELVFPVRCLGCSALGLDICSSCRKNWHPHIYRTWSTSAPHFPIYSAISYSPLAGKIILAAKENGILRAENLISDALSHSLAICMKEQGLGFLIPIPSRKSVARARGRQFIYDLSAGLATDFKISSFEILSHVRKVKDQSTLDAHARRINLHGALHASKYLRGRAILIDDLVTTGATLAEAARALRVCGIEVAAAVTACVAEPLR</sequence>
<accession>A0A6J6ACH4</accession>
<feature type="domain" description="Phosphoribosyltransferase" evidence="2">
    <location>
        <begin position="114"/>
        <end position="205"/>
    </location>
</feature>
<reference evidence="3" key="1">
    <citation type="submission" date="2020-05" db="EMBL/GenBank/DDBJ databases">
        <authorList>
            <person name="Chiriac C."/>
            <person name="Salcher M."/>
            <person name="Ghai R."/>
            <person name="Kavagutti S V."/>
        </authorList>
    </citation>
    <scope>NUCLEOTIDE SEQUENCE</scope>
</reference>
<protein>
    <submittedName>
        <fullName evidence="3">Unannotated protein</fullName>
    </submittedName>
</protein>
<comment type="similarity">
    <text evidence="1">Belongs to the ComF/GntX family.</text>
</comment>
<dbReference type="InterPro" id="IPR000836">
    <property type="entry name" value="PRTase_dom"/>
</dbReference>